<dbReference type="EMBL" id="REFW01000002">
    <property type="protein sequence ID" value="RMB59858.1"/>
    <property type="molecule type" value="Genomic_DNA"/>
</dbReference>
<gene>
    <name evidence="1" type="ORF">EAX62_08950</name>
</gene>
<protein>
    <submittedName>
        <fullName evidence="1">Uncharacterized protein</fullName>
    </submittedName>
</protein>
<comment type="caution">
    <text evidence="1">The sequence shown here is derived from an EMBL/GenBank/DDBJ whole genome shotgun (WGS) entry which is preliminary data.</text>
</comment>
<dbReference type="RefSeq" id="WP_121901338.1">
    <property type="nucleotide sequence ID" value="NZ_REFW01000002.1"/>
</dbReference>
<organism evidence="1 2">
    <name type="scientific">Tessaracoccus antarcticus</name>
    <dbReference type="NCBI Taxonomy" id="2479848"/>
    <lineage>
        <taxon>Bacteria</taxon>
        <taxon>Bacillati</taxon>
        <taxon>Actinomycetota</taxon>
        <taxon>Actinomycetes</taxon>
        <taxon>Propionibacteriales</taxon>
        <taxon>Propionibacteriaceae</taxon>
        <taxon>Tessaracoccus</taxon>
    </lineage>
</organism>
<evidence type="ECO:0000313" key="1">
    <source>
        <dbReference type="EMBL" id="RMB59858.1"/>
    </source>
</evidence>
<sequence>MSAWRGLVLRLGIGIAAASLVVALDGVVSLRVEPIQAFIAGTLAAVTSWVLTYLPPPGATTEWEQPSWHTRSPRLQADIRTRRLASVLAHAQPGRAFEARSFARTLALLTARRLVTSGRIPRPAEGEGPLASAAPHLSGALLTYLRSAESERPQVLNRTTLQAHLKEIDSL</sequence>
<keyword evidence="2" id="KW-1185">Reference proteome</keyword>
<reference evidence="1 2" key="1">
    <citation type="submission" date="2018-10" db="EMBL/GenBank/DDBJ databases">
        <title>Tessaracoccus antarcticuss sp. nov., isolated from sediment.</title>
        <authorList>
            <person name="Zhou L.Y."/>
            <person name="Du Z.J."/>
        </authorList>
    </citation>
    <scope>NUCLEOTIDE SEQUENCE [LARGE SCALE GENOMIC DNA]</scope>
    <source>
        <strain evidence="1 2">JDX10</strain>
    </source>
</reference>
<dbReference type="Proteomes" id="UP000275256">
    <property type="component" value="Unassembled WGS sequence"/>
</dbReference>
<dbReference type="AlphaFoldDB" id="A0A3M0G5L8"/>
<evidence type="ECO:0000313" key="2">
    <source>
        <dbReference type="Proteomes" id="UP000275256"/>
    </source>
</evidence>
<accession>A0A3M0G5L8</accession>
<proteinExistence type="predicted"/>
<name>A0A3M0G5L8_9ACTN</name>
<dbReference type="OrthoDB" id="9965042at2"/>